<gene>
    <name evidence="2" type="ORF">L873DRAFT_1848329</name>
</gene>
<evidence type="ECO:0000256" key="1">
    <source>
        <dbReference type="SAM" id="MobiDB-lite"/>
    </source>
</evidence>
<feature type="region of interest" description="Disordered" evidence="1">
    <location>
        <begin position="97"/>
        <end position="137"/>
    </location>
</feature>
<dbReference type="AlphaFoldDB" id="A0A3N4J413"/>
<proteinExistence type="predicted"/>
<evidence type="ECO:0000313" key="3">
    <source>
        <dbReference type="Proteomes" id="UP000276215"/>
    </source>
</evidence>
<feature type="compositionally biased region" description="Polar residues" evidence="1">
    <location>
        <begin position="104"/>
        <end position="125"/>
    </location>
</feature>
<protein>
    <submittedName>
        <fullName evidence="2">Uncharacterized protein</fullName>
    </submittedName>
</protein>
<dbReference type="EMBL" id="ML120499">
    <property type="protein sequence ID" value="RPA91321.1"/>
    <property type="molecule type" value="Genomic_DNA"/>
</dbReference>
<keyword evidence="3" id="KW-1185">Reference proteome</keyword>
<name>A0A3N4J413_9PEZI</name>
<accession>A0A3N4J413</accession>
<organism evidence="2 3">
    <name type="scientific">Choiromyces venosus 120613-1</name>
    <dbReference type="NCBI Taxonomy" id="1336337"/>
    <lineage>
        <taxon>Eukaryota</taxon>
        <taxon>Fungi</taxon>
        <taxon>Dikarya</taxon>
        <taxon>Ascomycota</taxon>
        <taxon>Pezizomycotina</taxon>
        <taxon>Pezizomycetes</taxon>
        <taxon>Pezizales</taxon>
        <taxon>Tuberaceae</taxon>
        <taxon>Choiromyces</taxon>
    </lineage>
</organism>
<feature type="region of interest" description="Disordered" evidence="1">
    <location>
        <begin position="153"/>
        <end position="197"/>
    </location>
</feature>
<evidence type="ECO:0000313" key="2">
    <source>
        <dbReference type="EMBL" id="RPA91321.1"/>
    </source>
</evidence>
<dbReference type="Proteomes" id="UP000276215">
    <property type="component" value="Unassembled WGS sequence"/>
</dbReference>
<reference evidence="2 3" key="1">
    <citation type="journal article" date="2018" name="Nat. Ecol. Evol.">
        <title>Pezizomycetes genomes reveal the molecular basis of ectomycorrhizal truffle lifestyle.</title>
        <authorList>
            <person name="Murat C."/>
            <person name="Payen T."/>
            <person name="Noel B."/>
            <person name="Kuo A."/>
            <person name="Morin E."/>
            <person name="Chen J."/>
            <person name="Kohler A."/>
            <person name="Krizsan K."/>
            <person name="Balestrini R."/>
            <person name="Da Silva C."/>
            <person name="Montanini B."/>
            <person name="Hainaut M."/>
            <person name="Levati E."/>
            <person name="Barry K.W."/>
            <person name="Belfiori B."/>
            <person name="Cichocki N."/>
            <person name="Clum A."/>
            <person name="Dockter R.B."/>
            <person name="Fauchery L."/>
            <person name="Guy J."/>
            <person name="Iotti M."/>
            <person name="Le Tacon F."/>
            <person name="Lindquist E.A."/>
            <person name="Lipzen A."/>
            <person name="Malagnac F."/>
            <person name="Mello A."/>
            <person name="Molinier V."/>
            <person name="Miyauchi S."/>
            <person name="Poulain J."/>
            <person name="Riccioni C."/>
            <person name="Rubini A."/>
            <person name="Sitrit Y."/>
            <person name="Splivallo R."/>
            <person name="Traeger S."/>
            <person name="Wang M."/>
            <person name="Zifcakova L."/>
            <person name="Wipf D."/>
            <person name="Zambonelli A."/>
            <person name="Paolocci F."/>
            <person name="Nowrousian M."/>
            <person name="Ottonello S."/>
            <person name="Baldrian P."/>
            <person name="Spatafora J.W."/>
            <person name="Henrissat B."/>
            <person name="Nagy L.G."/>
            <person name="Aury J.M."/>
            <person name="Wincker P."/>
            <person name="Grigoriev I.V."/>
            <person name="Bonfante P."/>
            <person name="Martin F.M."/>
        </authorList>
    </citation>
    <scope>NUCLEOTIDE SEQUENCE [LARGE SCALE GENOMIC DNA]</scope>
    <source>
        <strain evidence="2 3">120613-1</strain>
    </source>
</reference>
<sequence>MAGIEHFQSTIGFLKEMYANAREETKTHLELSAEREKSLNERIEEKDAIIATQAKELERQAAKLQNLMILHVQHCKILMKQGILLGVDSFIEEAEDGEGDSYASGDTYSSASGESNPETSSSHEFPSSPPINCELDEGGTTTIKLAQLAKGTSSYQLPMSPPDPNAPRKAVGSRRGIGPSKYMFDHGYPQQGATKTGKTLVKRLAKAQREAK</sequence>